<reference evidence="1" key="1">
    <citation type="submission" date="2023-10" db="EMBL/GenBank/DDBJ databases">
        <title>Genome assembly of Pristionchus species.</title>
        <authorList>
            <person name="Yoshida K."/>
            <person name="Sommer R.J."/>
        </authorList>
    </citation>
    <scope>NUCLEOTIDE SEQUENCE</scope>
    <source>
        <strain evidence="1">RS0144</strain>
    </source>
</reference>
<accession>A0AAV5TYW6</accession>
<name>A0AAV5TYW6_9BILA</name>
<proteinExistence type="predicted"/>
<dbReference type="Proteomes" id="UP001432027">
    <property type="component" value="Unassembled WGS sequence"/>
</dbReference>
<evidence type="ECO:0000313" key="2">
    <source>
        <dbReference type="Proteomes" id="UP001432027"/>
    </source>
</evidence>
<evidence type="ECO:0000313" key="1">
    <source>
        <dbReference type="EMBL" id="GMS99413.1"/>
    </source>
</evidence>
<protein>
    <recommendedName>
        <fullName evidence="3">Ribosomal protein</fullName>
    </recommendedName>
</protein>
<organism evidence="1 2">
    <name type="scientific">Pristionchus entomophagus</name>
    <dbReference type="NCBI Taxonomy" id="358040"/>
    <lineage>
        <taxon>Eukaryota</taxon>
        <taxon>Metazoa</taxon>
        <taxon>Ecdysozoa</taxon>
        <taxon>Nematoda</taxon>
        <taxon>Chromadorea</taxon>
        <taxon>Rhabditida</taxon>
        <taxon>Rhabditina</taxon>
        <taxon>Diplogasteromorpha</taxon>
        <taxon>Diplogasteroidea</taxon>
        <taxon>Neodiplogasteridae</taxon>
        <taxon>Pristionchus</taxon>
    </lineage>
</organism>
<dbReference type="AlphaFoldDB" id="A0AAV5TYW6"/>
<dbReference type="EMBL" id="BTSX01000005">
    <property type="protein sequence ID" value="GMS99413.1"/>
    <property type="molecule type" value="Genomic_DNA"/>
</dbReference>
<keyword evidence="2" id="KW-1185">Reference proteome</keyword>
<comment type="caution">
    <text evidence="1">The sequence shown here is derived from an EMBL/GenBank/DDBJ whole genome shotgun (WGS) entry which is preliminary data.</text>
</comment>
<sequence length="155" mass="17844">MISLTFLPAASNSFWNSTRSGKVKRFAHSSRQTVRDLLSLGRSKTNSFFAHSNMLLNGVDLIPLRRFSTTISSLYSLLYRSHKLQHPLLSSKWPNPMMHLVYLYISKITLHVVIERKNNVRNFQAVGETVGFIVLEKLKHNSCDFRQNTLFESSQ</sequence>
<gene>
    <name evidence="1" type="ORF">PENTCL1PPCAC_21588</name>
</gene>
<evidence type="ECO:0008006" key="3">
    <source>
        <dbReference type="Google" id="ProtNLM"/>
    </source>
</evidence>